<name>A0A420EHM1_9ALTE</name>
<feature type="binding site" evidence="2">
    <location>
        <position position="84"/>
    </location>
    <ligand>
        <name>Cu cation</name>
        <dbReference type="ChEBI" id="CHEBI:23378"/>
    </ligand>
</feature>
<reference evidence="5 6" key="1">
    <citation type="submission" date="2018-09" db="EMBL/GenBank/DDBJ databases">
        <authorList>
            <person name="Wang Z."/>
        </authorList>
    </citation>
    <scope>NUCLEOTIDE SEQUENCE [LARGE SCALE GENOMIC DNA]</scope>
    <source>
        <strain evidence="5 6">ALS 81</strain>
    </source>
</reference>
<evidence type="ECO:0008006" key="7">
    <source>
        <dbReference type="Google" id="ProtNLM"/>
    </source>
</evidence>
<feature type="binding site" evidence="2">
    <location>
        <position position="167"/>
    </location>
    <ligand>
        <name>Cu cation</name>
        <dbReference type="ChEBI" id="CHEBI:23378"/>
    </ligand>
</feature>
<evidence type="ECO:0000256" key="4">
    <source>
        <dbReference type="SAM" id="Phobius"/>
    </source>
</evidence>
<dbReference type="GO" id="GO:0046872">
    <property type="term" value="F:metal ion binding"/>
    <property type="evidence" value="ECO:0007669"/>
    <property type="project" value="UniProtKB-KW"/>
</dbReference>
<comment type="caution">
    <text evidence="5">The sequence shown here is derived from an EMBL/GenBank/DDBJ whole genome shotgun (WGS) entry which is preliminary data.</text>
</comment>
<accession>A0A420EHM1</accession>
<evidence type="ECO:0000256" key="2">
    <source>
        <dbReference type="PIRSR" id="PIRSR603782-1"/>
    </source>
</evidence>
<feature type="disulfide bond" description="Redox-active" evidence="3">
    <location>
        <begin position="80"/>
        <end position="84"/>
    </location>
</feature>
<evidence type="ECO:0000313" key="5">
    <source>
        <dbReference type="EMBL" id="RKF20168.1"/>
    </source>
</evidence>
<proteinExistence type="inferred from homology"/>
<keyword evidence="4" id="KW-1133">Transmembrane helix</keyword>
<dbReference type="RefSeq" id="WP_120354173.1">
    <property type="nucleotide sequence ID" value="NZ_RAQO01000004.1"/>
</dbReference>
<feature type="transmembrane region" description="Helical" evidence="4">
    <location>
        <begin position="9"/>
        <end position="28"/>
    </location>
</feature>
<dbReference type="EMBL" id="RAQO01000004">
    <property type="protein sequence ID" value="RKF20168.1"/>
    <property type="molecule type" value="Genomic_DNA"/>
</dbReference>
<dbReference type="Proteomes" id="UP000286482">
    <property type="component" value="Unassembled WGS sequence"/>
</dbReference>
<evidence type="ECO:0000256" key="3">
    <source>
        <dbReference type="PIRSR" id="PIRSR603782-2"/>
    </source>
</evidence>
<organism evidence="5 6">
    <name type="scientific">Alginatibacterium sediminis</name>
    <dbReference type="NCBI Taxonomy" id="2164068"/>
    <lineage>
        <taxon>Bacteria</taxon>
        <taxon>Pseudomonadati</taxon>
        <taxon>Pseudomonadota</taxon>
        <taxon>Gammaproteobacteria</taxon>
        <taxon>Alteromonadales</taxon>
        <taxon>Alteromonadaceae</taxon>
        <taxon>Alginatibacterium</taxon>
    </lineage>
</organism>
<sequence>MTKTGKQKVIAVLLIILCLSIVPILSLVNNFSLDNKTSYGIYSNNSQVVQFDWFDYTSKEHHFPGDSDSLTYMFLGFLSCSEVCSVRVQQMALLEKKIAKDPQLSTQKIKFMFVSIDPENDTPDLRRQIIDMRSPRFTSAVLNSEHLSRLNRQLGEKINRNLADINHVGKLFLLSKTGKVERIYTANQLSTQAMFNELQHYLFPNT</sequence>
<keyword evidence="3" id="KW-1015">Disulfide bond</keyword>
<comment type="similarity">
    <text evidence="1">Belongs to the SCO1/2 family.</text>
</comment>
<keyword evidence="4" id="KW-0812">Transmembrane</keyword>
<feature type="binding site" evidence="2">
    <location>
        <position position="80"/>
    </location>
    <ligand>
        <name>Cu cation</name>
        <dbReference type="ChEBI" id="CHEBI:23378"/>
    </ligand>
</feature>
<dbReference type="Gene3D" id="3.40.30.10">
    <property type="entry name" value="Glutaredoxin"/>
    <property type="match status" value="1"/>
</dbReference>
<dbReference type="Pfam" id="PF02630">
    <property type="entry name" value="SCO1-SenC"/>
    <property type="match status" value="1"/>
</dbReference>
<protein>
    <recommendedName>
        <fullName evidence="7">SCO family protein</fullName>
    </recommendedName>
</protein>
<evidence type="ECO:0000313" key="6">
    <source>
        <dbReference type="Proteomes" id="UP000286482"/>
    </source>
</evidence>
<evidence type="ECO:0000256" key="1">
    <source>
        <dbReference type="ARBA" id="ARBA00010996"/>
    </source>
</evidence>
<dbReference type="InterPro" id="IPR003782">
    <property type="entry name" value="SCO1/SenC"/>
</dbReference>
<keyword evidence="4" id="KW-0472">Membrane</keyword>
<dbReference type="InterPro" id="IPR036249">
    <property type="entry name" value="Thioredoxin-like_sf"/>
</dbReference>
<gene>
    <name evidence="5" type="ORF">DBZ36_06905</name>
</gene>
<keyword evidence="2" id="KW-0479">Metal-binding</keyword>
<keyword evidence="6" id="KW-1185">Reference proteome</keyword>
<dbReference type="AlphaFoldDB" id="A0A420EHM1"/>
<keyword evidence="2" id="KW-0186">Copper</keyword>
<dbReference type="OrthoDB" id="5616157at2"/>
<dbReference type="SUPFAM" id="SSF52833">
    <property type="entry name" value="Thioredoxin-like"/>
    <property type="match status" value="1"/>
</dbReference>